<evidence type="ECO:0000313" key="5">
    <source>
        <dbReference type="Proteomes" id="UP000287651"/>
    </source>
</evidence>
<dbReference type="Pfam" id="PF14381">
    <property type="entry name" value="EDR1_CTR1_ARMC3_pept"/>
    <property type="match status" value="1"/>
</dbReference>
<evidence type="ECO:0000259" key="3">
    <source>
        <dbReference type="Pfam" id="PF14381"/>
    </source>
</evidence>
<feature type="domain" description="EDR1/CTR1/ARMC3-like peptidase-like" evidence="3">
    <location>
        <begin position="156"/>
        <end position="315"/>
    </location>
</feature>
<feature type="compositionally biased region" description="Low complexity" evidence="2">
    <location>
        <begin position="48"/>
        <end position="63"/>
    </location>
</feature>
<accession>A0A427AQD3</accession>
<feature type="compositionally biased region" description="Basic residues" evidence="2">
    <location>
        <begin position="1"/>
        <end position="12"/>
    </location>
</feature>
<name>A0A427AQD3_ENSVE</name>
<evidence type="ECO:0000313" key="4">
    <source>
        <dbReference type="EMBL" id="RRT78441.1"/>
    </source>
</evidence>
<dbReference type="EMBL" id="AMZH03001677">
    <property type="protein sequence ID" value="RRT78441.1"/>
    <property type="molecule type" value="Genomic_DNA"/>
</dbReference>
<dbReference type="Proteomes" id="UP000287651">
    <property type="component" value="Unassembled WGS sequence"/>
</dbReference>
<protein>
    <recommendedName>
        <fullName evidence="3">EDR1/CTR1/ARMC3-like peptidase-like domain-containing protein</fullName>
    </recommendedName>
</protein>
<comment type="caution">
    <text evidence="4">The sequence shown here is derived from an EMBL/GenBank/DDBJ whole genome shotgun (WGS) entry which is preliminary data.</text>
</comment>
<dbReference type="InterPro" id="IPR055164">
    <property type="entry name" value="EDR1/CTR1/ARMC3-like_pept-like"/>
</dbReference>
<keyword evidence="1" id="KW-0677">Repeat</keyword>
<proteinExistence type="predicted"/>
<feature type="region of interest" description="Disordered" evidence="2">
    <location>
        <begin position="1"/>
        <end position="84"/>
    </location>
</feature>
<dbReference type="AlphaFoldDB" id="A0A427AQD3"/>
<dbReference type="PANTHER" id="PTHR46618:SF1">
    <property type="entry name" value="ARMADILLO REPEAT-CONTAINING PROTEIN 3"/>
    <property type="match status" value="1"/>
</dbReference>
<evidence type="ECO:0000256" key="1">
    <source>
        <dbReference type="ARBA" id="ARBA00022737"/>
    </source>
</evidence>
<dbReference type="PANTHER" id="PTHR46618">
    <property type="entry name" value="ARMADILLO REPEAT-CONTAINING PROTEIN 3"/>
    <property type="match status" value="1"/>
</dbReference>
<gene>
    <name evidence="4" type="ORF">B296_00017167</name>
</gene>
<feature type="compositionally biased region" description="Gly residues" evidence="2">
    <location>
        <begin position="13"/>
        <end position="24"/>
    </location>
</feature>
<evidence type="ECO:0000256" key="2">
    <source>
        <dbReference type="SAM" id="MobiDB-lite"/>
    </source>
</evidence>
<reference evidence="4 5" key="1">
    <citation type="journal article" date="2014" name="Agronomy (Basel)">
        <title>A Draft Genome Sequence for Ensete ventricosum, the Drought-Tolerant Tree Against Hunger.</title>
        <authorList>
            <person name="Harrison J."/>
            <person name="Moore K.A."/>
            <person name="Paszkiewicz K."/>
            <person name="Jones T."/>
            <person name="Grant M."/>
            <person name="Ambacheew D."/>
            <person name="Muzemil S."/>
            <person name="Studholme D.J."/>
        </authorList>
    </citation>
    <scope>NUCLEOTIDE SEQUENCE [LARGE SCALE GENOMIC DNA]</scope>
</reference>
<sequence length="326" mass="34994">MSRMKHLLRKLHIGGGGGGGGGGNDHPHRHHQRLGGGDPRRNPSPPHASSTQASLVASSSSSSRGRTQDTLAAAEPRDGGSGCDGAAVAGSDFSLFEEEYQVQLALAISASDPDGLEDPDSVQIKAAKRMSLGCSPGVGAAASAAIGVSDTDERSMEFLSLRYWVSRSYNVVNYDEKLMDGFYDVYGVISNADVGEKIPSLVDLQAISVSDEIEYEVILVNRTVDHALRQLERRAIAIALESKVEEHGLLASGLVQKVADLVVSNMGGPVDDAIDMLRRWTLMSCELRNSLKTIVLPLGSLGIGLSRHRALLFKVVLLHFWFKQIH</sequence>
<dbReference type="InterPro" id="IPR052441">
    <property type="entry name" value="Armadillo-Ser/Thr_Kinase"/>
</dbReference>
<organism evidence="4 5">
    <name type="scientific">Ensete ventricosum</name>
    <name type="common">Abyssinian banana</name>
    <name type="synonym">Musa ensete</name>
    <dbReference type="NCBI Taxonomy" id="4639"/>
    <lineage>
        <taxon>Eukaryota</taxon>
        <taxon>Viridiplantae</taxon>
        <taxon>Streptophyta</taxon>
        <taxon>Embryophyta</taxon>
        <taxon>Tracheophyta</taxon>
        <taxon>Spermatophyta</taxon>
        <taxon>Magnoliopsida</taxon>
        <taxon>Liliopsida</taxon>
        <taxon>Zingiberales</taxon>
        <taxon>Musaceae</taxon>
        <taxon>Ensete</taxon>
    </lineage>
</organism>